<reference evidence="1 2" key="1">
    <citation type="submission" date="2017-03" db="EMBL/GenBank/DDBJ databases">
        <authorList>
            <person name="Afonso C.L."/>
            <person name="Miller P.J."/>
            <person name="Scott M.A."/>
            <person name="Spackman E."/>
            <person name="Goraichik I."/>
            <person name="Dimitrov K.M."/>
            <person name="Suarez D.L."/>
            <person name="Swayne D.E."/>
        </authorList>
    </citation>
    <scope>NUCLEOTIDE SEQUENCE [LARGE SCALE GENOMIC DNA]</scope>
    <source>
        <strain evidence="1 2">ATCC 51113</strain>
    </source>
</reference>
<organism evidence="1 2">
    <name type="scientific">Citrobacter braakii</name>
    <dbReference type="NCBI Taxonomy" id="57706"/>
    <lineage>
        <taxon>Bacteria</taxon>
        <taxon>Pseudomonadati</taxon>
        <taxon>Pseudomonadota</taxon>
        <taxon>Gammaproteobacteria</taxon>
        <taxon>Enterobacterales</taxon>
        <taxon>Enterobacteriaceae</taxon>
        <taxon>Citrobacter</taxon>
        <taxon>Citrobacter freundii complex</taxon>
    </lineage>
</organism>
<gene>
    <name evidence="1" type="ORF">BZK42_15720</name>
</gene>
<evidence type="ECO:0000313" key="2">
    <source>
        <dbReference type="Proteomes" id="UP000192573"/>
    </source>
</evidence>
<sequence>MEIVSIGNLNSDRWAYSNQRDWWLLKRNVHVGWQMLGGNICRQRDLKSTGIPESKKPALRLVFLNSGARTRNRTKDTGIFNPITENADNLTGF</sequence>
<evidence type="ECO:0000313" key="1">
    <source>
        <dbReference type="EMBL" id="OQM40841.1"/>
    </source>
</evidence>
<comment type="caution">
    <text evidence="1">The sequence shown here is derived from an EMBL/GenBank/DDBJ whole genome shotgun (WGS) entry which is preliminary data.</text>
</comment>
<accession>A0A1V8NWP5</accession>
<dbReference type="AlphaFoldDB" id="A0A1V8NWP5"/>
<name>A0A1V8NWP5_CITBR</name>
<proteinExistence type="predicted"/>
<dbReference type="Proteomes" id="UP000192573">
    <property type="component" value="Unassembled WGS sequence"/>
</dbReference>
<dbReference type="EMBL" id="NAEW01000007">
    <property type="protein sequence ID" value="OQM40841.1"/>
    <property type="molecule type" value="Genomic_DNA"/>
</dbReference>
<protein>
    <submittedName>
        <fullName evidence="1">Uncharacterized protein</fullName>
    </submittedName>
</protein>